<evidence type="ECO:0000313" key="1">
    <source>
        <dbReference type="Araport" id="AT3G44704"/>
    </source>
</evidence>
<gene>
    <name evidence="1 2" type="ordered locus">At3g44704</name>
</gene>
<dbReference type="Araport" id="AT3G44704"/>
<dbReference type="EMBL" id="CP002686">
    <property type="protein sequence ID" value="AEE77933.1"/>
    <property type="molecule type" value="Genomic_DNA"/>
</dbReference>
<dbReference type="RefSeq" id="NP_001118773.1">
    <property type="nucleotide sequence ID" value="NM_001125301.1"/>
</dbReference>
<dbReference type="Proteomes" id="UP000006548">
    <property type="component" value="Chromosome 3"/>
</dbReference>
<reference evidence="2 3" key="1">
    <citation type="journal article" date="2000" name="Nature">
        <title>Sequence and analysis of chromosome 3 of the plant Arabidopsis thaliana.</title>
        <authorList>
            <consortium name="European Union Chromosome 3 Arabidopsis Sequencing Consortium"/>
            <consortium name="Institute for Genomic Research"/>
            <consortium name="Kazusa DNA Research Institute"/>
            <person name="Salanoubat M."/>
            <person name="Lemcke K."/>
            <person name="Rieger M."/>
            <person name="Ansorge W."/>
            <person name="Unseld M."/>
            <person name="Fartmann B."/>
            <person name="Valle G."/>
            <person name="Blocker H."/>
            <person name="Perez-Alonso M."/>
            <person name="Obermaier B."/>
            <person name="Delseny M."/>
            <person name="Boutry M."/>
            <person name="Grivell L.A."/>
            <person name="Mache R."/>
            <person name="Puigdomenech P."/>
            <person name="De Simone V."/>
            <person name="Choisne N."/>
            <person name="Artiguenave F."/>
            <person name="Robert C."/>
            <person name="Brottier P."/>
            <person name="Wincker P."/>
            <person name="Cattolico L."/>
            <person name="Weissenbach J."/>
            <person name="Saurin W."/>
            <person name="Quetier F."/>
            <person name="Schafer M."/>
            <person name="Muller-Auer S."/>
            <person name="Gabel C."/>
            <person name="Fuchs M."/>
            <person name="Benes V."/>
            <person name="Wurmbach E."/>
            <person name="Drzonek H."/>
            <person name="Erfle H."/>
            <person name="Jordan N."/>
            <person name="Bangert S."/>
            <person name="Wiedelmann R."/>
            <person name="Kranz H."/>
            <person name="Voss H."/>
            <person name="Holland R."/>
            <person name="Brandt P."/>
            <person name="Nyakatura G."/>
            <person name="Vezzi A."/>
            <person name="D'Angelo M."/>
            <person name="Pallavicini A."/>
            <person name="Toppo S."/>
            <person name="Simionati B."/>
            <person name="Conrad A."/>
            <person name="Hornischer K."/>
            <person name="Kauer G."/>
            <person name="Lohnert T.H."/>
            <person name="Nordsiek G."/>
            <person name="Reichelt J."/>
            <person name="Scharfe M."/>
            <person name="Schon O."/>
            <person name="Bargues M."/>
            <person name="Terol J."/>
            <person name="Climent J."/>
            <person name="Navarro P."/>
            <person name="Collado C."/>
            <person name="Perez-Perez A."/>
            <person name="Ottenwalder B."/>
            <person name="Duchemin D."/>
            <person name="Cooke R."/>
            <person name="Laudie M."/>
            <person name="Berger-Llauro C."/>
            <person name="Purnelle B."/>
            <person name="Masuy D."/>
            <person name="de Haan M."/>
            <person name="Maarse A.C."/>
            <person name="Alcaraz J.P."/>
            <person name="Cottet A."/>
            <person name="Casacuberta E."/>
            <person name="Monfort A."/>
            <person name="Argiriou A."/>
            <person name="flores M."/>
            <person name="Liguori R."/>
            <person name="Vitale D."/>
            <person name="Mannhaupt G."/>
            <person name="Haase D."/>
            <person name="Schoof H."/>
            <person name="Rudd S."/>
            <person name="Zaccaria P."/>
            <person name="Mewes H.W."/>
            <person name="Mayer K.F."/>
            <person name="Kaul S."/>
            <person name="Town C.D."/>
            <person name="Koo H.L."/>
            <person name="Tallon L.J."/>
            <person name="Jenkins J."/>
            <person name="Rooney T."/>
            <person name="Rizzo M."/>
            <person name="Walts A."/>
            <person name="Utterback T."/>
            <person name="Fujii C.Y."/>
            <person name="Shea T.P."/>
            <person name="Creasy T.H."/>
            <person name="Haas B."/>
            <person name="Maiti R."/>
            <person name="Wu D."/>
            <person name="Peterson J."/>
            <person name="Van Aken S."/>
            <person name="Pai G."/>
            <person name="Militscher J."/>
            <person name="Sellers P."/>
            <person name="Gill J.E."/>
            <person name="Feldblyum T.V."/>
            <person name="Preuss D."/>
            <person name="Lin X."/>
            <person name="Nierman W.C."/>
            <person name="Salzberg S.L."/>
            <person name="White O."/>
            <person name="Venter J.C."/>
            <person name="Fraser C.M."/>
            <person name="Kaneko T."/>
            <person name="Nakamura Y."/>
            <person name="Sato S."/>
            <person name="Kato T."/>
            <person name="Asamizu E."/>
            <person name="Sasamoto S."/>
            <person name="Kimura T."/>
            <person name="Idesawa K."/>
            <person name="Kawashima K."/>
            <person name="Kishida Y."/>
            <person name="Kiyokawa C."/>
            <person name="Kohara M."/>
            <person name="Matsumoto M."/>
            <person name="Matsuno A."/>
            <person name="Muraki A."/>
            <person name="Nakayama S."/>
            <person name="Nakazaki N."/>
            <person name="Shinpo S."/>
            <person name="Takeuchi C."/>
            <person name="Wada T."/>
            <person name="Watanabe A."/>
            <person name="Yamada M."/>
            <person name="Yasuda M."/>
            <person name="Tabata S."/>
        </authorList>
    </citation>
    <scope>NUCLEOTIDE SEQUENCE [LARGE SCALE GENOMIC DNA]</scope>
    <source>
        <strain evidence="3">cv. Columbia</strain>
    </source>
</reference>
<accession>B3H748</accession>
<dbReference type="TAIR" id="AT3G44704"/>
<reference evidence="3" key="2">
    <citation type="journal article" date="2017" name="Plant J.">
        <title>Araport11: a complete reannotation of the Arabidopsis thaliana reference genome.</title>
        <authorList>
            <person name="Cheng C.Y."/>
            <person name="Krishnakumar V."/>
            <person name="Chan A.P."/>
            <person name="Thibaud-Nissen F."/>
            <person name="Schobel S."/>
            <person name="Town C.D."/>
        </authorList>
    </citation>
    <scope>GENOME REANNOTATION</scope>
    <source>
        <strain evidence="3">cv. Columbia</strain>
    </source>
</reference>
<sequence>MAAMHSGGLHVTAEGSYMAAFSGGLHVTAEGDIVSIDHLRKIRKNKVQKII</sequence>
<dbReference type="AlphaFoldDB" id="B3H748"/>
<dbReference type="PaxDb" id="3702-AT3G44704.1"/>
<evidence type="ECO:0000313" key="2">
    <source>
        <dbReference type="EMBL" id="AEE77933.1"/>
    </source>
</evidence>
<organism evidence="2 3">
    <name type="scientific">Arabidopsis thaliana</name>
    <name type="common">Mouse-ear cress</name>
    <dbReference type="NCBI Taxonomy" id="3702"/>
    <lineage>
        <taxon>Eukaryota</taxon>
        <taxon>Viridiplantae</taxon>
        <taxon>Streptophyta</taxon>
        <taxon>Embryophyta</taxon>
        <taxon>Tracheophyta</taxon>
        <taxon>Spermatophyta</taxon>
        <taxon>Magnoliopsida</taxon>
        <taxon>eudicotyledons</taxon>
        <taxon>Gunneridae</taxon>
        <taxon>Pentapetalae</taxon>
        <taxon>rosids</taxon>
        <taxon>malvids</taxon>
        <taxon>Brassicales</taxon>
        <taxon>Brassicaceae</taxon>
        <taxon>Camelineae</taxon>
        <taxon>Arabidopsis</taxon>
    </lineage>
</organism>
<dbReference type="KEGG" id="ath:AT3G44704"/>
<keyword evidence="3" id="KW-1185">Reference proteome</keyword>
<name>B3H748_ARATH</name>
<protein>
    <submittedName>
        <fullName evidence="2">Uncharacterized protein</fullName>
    </submittedName>
</protein>
<dbReference type="HOGENOM" id="CLU_3109181_0_0_1"/>
<proteinExistence type="predicted"/>
<evidence type="ECO:0000313" key="3">
    <source>
        <dbReference type="Proteomes" id="UP000006548"/>
    </source>
</evidence>
<dbReference type="GeneID" id="6241317"/>
<dbReference type="InParanoid" id="B3H748"/>